<dbReference type="Proteomes" id="UP000271464">
    <property type="component" value="Unassembled WGS sequence"/>
</dbReference>
<comment type="caution">
    <text evidence="2">The sequence shown here is derived from an EMBL/GenBank/DDBJ whole genome shotgun (WGS) entry which is preliminary data.</text>
</comment>
<reference evidence="3 5" key="2">
    <citation type="submission" date="2018-09" db="EMBL/GenBank/DDBJ databases">
        <authorList>
            <person name="Tagini F."/>
        </authorList>
    </citation>
    <scope>NUCLEOTIDE SEQUENCE [LARGE SCALE GENOMIC DNA]</scope>
    <source>
        <strain evidence="3 5">MK4</strain>
    </source>
</reference>
<evidence type="ECO:0000256" key="1">
    <source>
        <dbReference type="SAM" id="MobiDB-lite"/>
    </source>
</evidence>
<feature type="region of interest" description="Disordered" evidence="1">
    <location>
        <begin position="1"/>
        <end position="22"/>
    </location>
</feature>
<accession>A0A8E2INI7</accession>
<keyword evidence="5" id="KW-1185">Reference proteome</keyword>
<evidence type="ECO:0000313" key="3">
    <source>
        <dbReference type="EMBL" id="VAZ88188.1"/>
    </source>
</evidence>
<dbReference type="AlphaFoldDB" id="A0A8E2INI7"/>
<dbReference type="Proteomes" id="UP000192335">
    <property type="component" value="Unassembled WGS sequence"/>
</dbReference>
<proteinExistence type="predicted"/>
<dbReference type="EMBL" id="MWQA01000006">
    <property type="protein sequence ID" value="ORB98851.1"/>
    <property type="molecule type" value="Genomic_DNA"/>
</dbReference>
<evidence type="ECO:0000313" key="2">
    <source>
        <dbReference type="EMBL" id="ORB98851.1"/>
    </source>
</evidence>
<reference evidence="2 4" key="1">
    <citation type="submission" date="2017-02" db="EMBL/GenBank/DDBJ databases">
        <title>Mycobacterium kansasii genomes.</title>
        <authorList>
            <person name="Borowka P."/>
            <person name="Strapagiel D."/>
            <person name="Marciniak B."/>
            <person name="Lach J."/>
            <person name="Bakula Z."/>
            <person name="Van Ingen J."/>
            <person name="Safianowska A."/>
            <person name="Brzostek A."/>
            <person name="Dziadek J."/>
            <person name="Jagielski T."/>
        </authorList>
    </citation>
    <scope>NUCLEOTIDE SEQUENCE [LARGE SCALE GENOMIC DNA]</scope>
    <source>
        <strain evidence="2 4">12MK</strain>
    </source>
</reference>
<dbReference type="RefSeq" id="WP_075545203.1">
    <property type="nucleotide sequence ID" value="NZ_CADEAW010000055.1"/>
</dbReference>
<sequence length="100" mass="10718">MRENGATALSTVPLPPGADTTTTWEEWDHTCRVVWTRETDVAGIKVTGSAIQFPDGSIDAGTEEPPLVTVGELQFTTHQARELAAAIVATAELIGVWVTR</sequence>
<evidence type="ECO:0000313" key="5">
    <source>
        <dbReference type="Proteomes" id="UP000271464"/>
    </source>
</evidence>
<dbReference type="EMBL" id="UPHM01000013">
    <property type="protein sequence ID" value="VAZ88188.1"/>
    <property type="molecule type" value="Genomic_DNA"/>
</dbReference>
<protein>
    <submittedName>
        <fullName evidence="2">Uncharacterized protein</fullName>
    </submittedName>
</protein>
<evidence type="ECO:0000313" key="4">
    <source>
        <dbReference type="Proteomes" id="UP000192335"/>
    </source>
</evidence>
<gene>
    <name evidence="2" type="ORF">B4U45_28360</name>
    <name evidence="3" type="ORF">LAUMK4_00620</name>
</gene>
<name>A0A8E2INI7_9MYCO</name>
<dbReference type="GeneID" id="66601343"/>
<organism evidence="2 4">
    <name type="scientific">Mycobacterium persicum</name>
    <dbReference type="NCBI Taxonomy" id="1487726"/>
    <lineage>
        <taxon>Bacteria</taxon>
        <taxon>Bacillati</taxon>
        <taxon>Actinomycetota</taxon>
        <taxon>Actinomycetes</taxon>
        <taxon>Mycobacteriales</taxon>
        <taxon>Mycobacteriaceae</taxon>
        <taxon>Mycobacterium</taxon>
    </lineage>
</organism>